<organism evidence="7">
    <name type="scientific">Arabidopsis lyrata subsp. lyrata</name>
    <name type="common">Lyre-leaved rock-cress</name>
    <dbReference type="NCBI Taxonomy" id="81972"/>
    <lineage>
        <taxon>Eukaryota</taxon>
        <taxon>Viridiplantae</taxon>
        <taxon>Streptophyta</taxon>
        <taxon>Embryophyta</taxon>
        <taxon>Tracheophyta</taxon>
        <taxon>Spermatophyta</taxon>
        <taxon>Magnoliopsida</taxon>
        <taxon>eudicotyledons</taxon>
        <taxon>Gunneridae</taxon>
        <taxon>Pentapetalae</taxon>
        <taxon>rosids</taxon>
        <taxon>malvids</taxon>
        <taxon>Brassicales</taxon>
        <taxon>Brassicaceae</taxon>
        <taxon>Camelineae</taxon>
        <taxon>Arabidopsis</taxon>
    </lineage>
</organism>
<dbReference type="eggNOG" id="KOG1285">
    <property type="taxonomic scope" value="Eukaryota"/>
</dbReference>
<dbReference type="GO" id="GO:0046872">
    <property type="term" value="F:metal ion binding"/>
    <property type="evidence" value="ECO:0007669"/>
    <property type="project" value="UniProtKB-KW"/>
</dbReference>
<evidence type="ECO:0000256" key="2">
    <source>
        <dbReference type="ARBA" id="ARBA00006787"/>
    </source>
</evidence>
<protein>
    <submittedName>
        <fullName evidence="6">Uncharacterized protein</fullName>
    </submittedName>
</protein>
<dbReference type="AlphaFoldDB" id="D7KAY3"/>
<accession>D7KAY3</accession>
<evidence type="ECO:0000256" key="1">
    <source>
        <dbReference type="ARBA" id="ARBA00001954"/>
    </source>
</evidence>
<dbReference type="GO" id="GO:0016121">
    <property type="term" value="P:carotene catabolic process"/>
    <property type="evidence" value="ECO:0007669"/>
    <property type="project" value="TreeGrafter"/>
</dbReference>
<evidence type="ECO:0000313" key="6">
    <source>
        <dbReference type="EMBL" id="EFH68207.1"/>
    </source>
</evidence>
<dbReference type="Gramene" id="scaffold_105580.1">
    <property type="protein sequence ID" value="scaffold_105580.1"/>
    <property type="gene ID" value="scaffold_105580.1"/>
</dbReference>
<gene>
    <name evidence="6" type="ORF">ARALYDRAFT_892786</name>
</gene>
<keyword evidence="3" id="KW-0479">Metal-binding</keyword>
<reference evidence="7" key="1">
    <citation type="journal article" date="2011" name="Nat. Genet.">
        <title>The Arabidopsis lyrata genome sequence and the basis of rapid genome size change.</title>
        <authorList>
            <person name="Hu T.T."/>
            <person name="Pattyn P."/>
            <person name="Bakker E.G."/>
            <person name="Cao J."/>
            <person name="Cheng J.-F."/>
            <person name="Clark R.M."/>
            <person name="Fahlgren N."/>
            <person name="Fawcett J.A."/>
            <person name="Grimwood J."/>
            <person name="Gundlach H."/>
            <person name="Haberer G."/>
            <person name="Hollister J.D."/>
            <person name="Ossowski S."/>
            <person name="Ottilar R.P."/>
            <person name="Salamov A.A."/>
            <person name="Schneeberger K."/>
            <person name="Spannagl M."/>
            <person name="Wang X."/>
            <person name="Yang L."/>
            <person name="Nasrallah M.E."/>
            <person name="Bergelson J."/>
            <person name="Carrington J.C."/>
            <person name="Gaut B.S."/>
            <person name="Schmutz J."/>
            <person name="Mayer K.F.X."/>
            <person name="Van de Peer Y."/>
            <person name="Grigoriev I.V."/>
            <person name="Nordborg M."/>
            <person name="Weigel D."/>
            <person name="Guo Y.-L."/>
        </authorList>
    </citation>
    <scope>NUCLEOTIDE SEQUENCE [LARGE SCALE GENOMIC DNA]</scope>
    <source>
        <strain evidence="7">cv. MN47</strain>
    </source>
</reference>
<dbReference type="PANTHER" id="PTHR10543:SF93">
    <property type="entry name" value="9-CIS-EPOXYCAROTENOID DIOXYGENASE NCED2, CHLOROPLASTIC"/>
    <property type="match status" value="1"/>
</dbReference>
<name>D7KAY3_ARALL</name>
<keyword evidence="4" id="KW-0560">Oxidoreductase</keyword>
<proteinExistence type="inferred from homology"/>
<evidence type="ECO:0000256" key="4">
    <source>
        <dbReference type="ARBA" id="ARBA00022964"/>
    </source>
</evidence>
<dbReference type="GO" id="GO:0009570">
    <property type="term" value="C:chloroplast stroma"/>
    <property type="evidence" value="ECO:0007669"/>
    <property type="project" value="TreeGrafter"/>
</dbReference>
<dbReference type="PANTHER" id="PTHR10543">
    <property type="entry name" value="BETA-CAROTENE DIOXYGENASE"/>
    <property type="match status" value="1"/>
</dbReference>
<dbReference type="HOGENOM" id="CLU_2515696_0_0_1"/>
<comment type="similarity">
    <text evidence="2">Belongs to the carotenoid oxygenase family.</text>
</comment>
<dbReference type="GO" id="GO:0010436">
    <property type="term" value="F:carotenoid dioxygenase activity"/>
    <property type="evidence" value="ECO:0007669"/>
    <property type="project" value="TreeGrafter"/>
</dbReference>
<evidence type="ECO:0000256" key="3">
    <source>
        <dbReference type="ARBA" id="ARBA00022723"/>
    </source>
</evidence>
<dbReference type="Proteomes" id="UP000008694">
    <property type="component" value="Unassembled WGS sequence"/>
</dbReference>
<keyword evidence="4" id="KW-0223">Dioxygenase</keyword>
<dbReference type="STRING" id="81972.D7KAY3"/>
<keyword evidence="7" id="KW-1185">Reference proteome</keyword>
<evidence type="ECO:0000313" key="7">
    <source>
        <dbReference type="Proteomes" id="UP000008694"/>
    </source>
</evidence>
<dbReference type="Pfam" id="PF03055">
    <property type="entry name" value="RPE65"/>
    <property type="match status" value="1"/>
</dbReference>
<keyword evidence="5" id="KW-0408">Iron</keyword>
<dbReference type="EMBL" id="GL348713">
    <property type="protein sequence ID" value="EFH68207.1"/>
    <property type="molecule type" value="Genomic_DNA"/>
</dbReference>
<dbReference type="InterPro" id="IPR004294">
    <property type="entry name" value="Carotenoid_Oase"/>
</dbReference>
<comment type="cofactor">
    <cofactor evidence="1">
        <name>Fe(2+)</name>
        <dbReference type="ChEBI" id="CHEBI:29033"/>
    </cofactor>
</comment>
<evidence type="ECO:0000256" key="5">
    <source>
        <dbReference type="ARBA" id="ARBA00023004"/>
    </source>
</evidence>
<sequence length="85" mass="9661">MVNRNQLGRNPRFAFLAIADPWPKVSGFAKVYLSTGEVKKYLYGGEKYGGEPFFLPGSSGNDEENEDEGYIFCHVYDKETKMLEL</sequence>